<dbReference type="AlphaFoldDB" id="A0AAV7U390"/>
<gene>
    <name evidence="1" type="ORF">NDU88_000048</name>
</gene>
<accession>A0AAV7U390</accession>
<dbReference type="Proteomes" id="UP001066276">
    <property type="component" value="Chromosome 3_1"/>
</dbReference>
<evidence type="ECO:0000313" key="1">
    <source>
        <dbReference type="EMBL" id="KAJ1183223.1"/>
    </source>
</evidence>
<keyword evidence="2" id="KW-1185">Reference proteome</keyword>
<evidence type="ECO:0000313" key="2">
    <source>
        <dbReference type="Proteomes" id="UP001066276"/>
    </source>
</evidence>
<proteinExistence type="predicted"/>
<name>A0AAV7U390_PLEWA</name>
<organism evidence="1 2">
    <name type="scientific">Pleurodeles waltl</name>
    <name type="common">Iberian ribbed newt</name>
    <dbReference type="NCBI Taxonomy" id="8319"/>
    <lineage>
        <taxon>Eukaryota</taxon>
        <taxon>Metazoa</taxon>
        <taxon>Chordata</taxon>
        <taxon>Craniata</taxon>
        <taxon>Vertebrata</taxon>
        <taxon>Euteleostomi</taxon>
        <taxon>Amphibia</taxon>
        <taxon>Batrachia</taxon>
        <taxon>Caudata</taxon>
        <taxon>Salamandroidea</taxon>
        <taxon>Salamandridae</taxon>
        <taxon>Pleurodelinae</taxon>
        <taxon>Pleurodeles</taxon>
    </lineage>
</organism>
<protein>
    <submittedName>
        <fullName evidence="1">Uncharacterized protein</fullName>
    </submittedName>
</protein>
<reference evidence="1" key="1">
    <citation type="journal article" date="2022" name="bioRxiv">
        <title>Sequencing and chromosome-scale assembly of the giantPleurodeles waltlgenome.</title>
        <authorList>
            <person name="Brown T."/>
            <person name="Elewa A."/>
            <person name="Iarovenko S."/>
            <person name="Subramanian E."/>
            <person name="Araus A.J."/>
            <person name="Petzold A."/>
            <person name="Susuki M."/>
            <person name="Suzuki K.-i.T."/>
            <person name="Hayashi T."/>
            <person name="Toyoda A."/>
            <person name="Oliveira C."/>
            <person name="Osipova E."/>
            <person name="Leigh N.D."/>
            <person name="Simon A."/>
            <person name="Yun M.H."/>
        </authorList>
    </citation>
    <scope>NUCLEOTIDE SEQUENCE</scope>
    <source>
        <strain evidence="1">20211129_DDA</strain>
        <tissue evidence="1">Liver</tissue>
    </source>
</reference>
<dbReference type="EMBL" id="JANPWB010000005">
    <property type="protein sequence ID" value="KAJ1183223.1"/>
    <property type="molecule type" value="Genomic_DNA"/>
</dbReference>
<comment type="caution">
    <text evidence="1">The sequence shown here is derived from an EMBL/GenBank/DDBJ whole genome shotgun (WGS) entry which is preliminary data.</text>
</comment>
<sequence length="90" mass="10323">MHSGAARLRSNCGREKGRRPKFFWELLFNYTERLRAKEKPGRWGDTEPNNKCGALAIPNTKRTSEFNGEIKLRCALLKECLGWDQKPGSV</sequence>